<proteinExistence type="predicted"/>
<protein>
    <recommendedName>
        <fullName evidence="3">SbsA Ig-like domain-containing protein</fullName>
    </recommendedName>
</protein>
<dbReference type="STRING" id="65393.PCC7424_0064"/>
<dbReference type="EMBL" id="CP001291">
    <property type="protein sequence ID" value="ACK68537.1"/>
    <property type="molecule type" value="Genomic_DNA"/>
</dbReference>
<accession>B7K849</accession>
<evidence type="ECO:0000313" key="2">
    <source>
        <dbReference type="Proteomes" id="UP000002384"/>
    </source>
</evidence>
<sequence>MTKSVLQLQPIDKLSLSLIMAFSLVIGGLVWGGKACGDNCFFHNKPRVKEFSWDNQQIGAKDSSFIITFDRPMDQTSVEQNLIIDPPLGGKISWAGRRLAYTLNTPVPYGKTYQVHLRGAREKFREGNQSGQTVEPFFSQFTTRDRAFAYIGTQPNEQGQLILYNLTDNKKTILTPPNLVVMDFKFYPNGQKILFSAAQKSRGSFGIRELELYTVETEIQGDSKQELLPKIELILDNKDYQNNQFDLASDGETVVVQRVNRENPADFDLWMVKEGSKPERLNAPGGDFKITPDGQAVAVAQGQGIAIVPLKPDAEPLEFLPKFGQVLSFSRDGSAAAMVNFNTDNANLRYIRSLYYVNNQGVQKELLKVEGSIINCQFNPNGTALYCLLTQLLEDKEEYIEQPYFAKIDIKTGQLIPLVSLPDYRDIEISLAPDGLGILFDQVITRYDPTPNDPLTTDSGEAIVGSRLWLLIPPNGKPVKGTKPELNALPLVGFRPQWSP</sequence>
<evidence type="ECO:0008006" key="3">
    <source>
        <dbReference type="Google" id="ProtNLM"/>
    </source>
</evidence>
<dbReference type="KEGG" id="cyc:PCC7424_0064"/>
<dbReference type="Gene3D" id="2.120.10.30">
    <property type="entry name" value="TolB, C-terminal domain"/>
    <property type="match status" value="1"/>
</dbReference>
<evidence type="ECO:0000313" key="1">
    <source>
        <dbReference type="EMBL" id="ACK68537.1"/>
    </source>
</evidence>
<dbReference type="AlphaFoldDB" id="B7K849"/>
<reference evidence="2" key="1">
    <citation type="journal article" date="2011" name="MBio">
        <title>Novel metabolic attributes of the genus Cyanothece, comprising a group of unicellular nitrogen-fixing Cyanobacteria.</title>
        <authorList>
            <person name="Bandyopadhyay A."/>
            <person name="Elvitigala T."/>
            <person name="Welsh E."/>
            <person name="Stockel J."/>
            <person name="Liberton M."/>
            <person name="Min H."/>
            <person name="Sherman L.A."/>
            <person name="Pakrasi H.B."/>
        </authorList>
    </citation>
    <scope>NUCLEOTIDE SEQUENCE [LARGE SCALE GENOMIC DNA]</scope>
    <source>
        <strain evidence="2">PCC 7424</strain>
    </source>
</reference>
<dbReference type="eggNOG" id="COG0823">
    <property type="taxonomic scope" value="Bacteria"/>
</dbReference>
<dbReference type="InterPro" id="IPR011042">
    <property type="entry name" value="6-blade_b-propeller_TolB-like"/>
</dbReference>
<dbReference type="RefSeq" id="WP_012597488.1">
    <property type="nucleotide sequence ID" value="NC_011729.1"/>
</dbReference>
<dbReference type="SUPFAM" id="SSF69322">
    <property type="entry name" value="Tricorn protease domain 2"/>
    <property type="match status" value="1"/>
</dbReference>
<keyword evidence="2" id="KW-1185">Reference proteome</keyword>
<dbReference type="HOGENOM" id="CLU_545948_0_0_3"/>
<dbReference type="Gene3D" id="2.60.40.3710">
    <property type="match status" value="1"/>
</dbReference>
<dbReference type="Proteomes" id="UP000002384">
    <property type="component" value="Chromosome"/>
</dbReference>
<name>B7K849_GLOC7</name>
<organism evidence="1 2">
    <name type="scientific">Gloeothece citriformis (strain PCC 7424)</name>
    <name type="common">Cyanothece sp. (strain PCC 7424)</name>
    <dbReference type="NCBI Taxonomy" id="65393"/>
    <lineage>
        <taxon>Bacteria</taxon>
        <taxon>Bacillati</taxon>
        <taxon>Cyanobacteriota</taxon>
        <taxon>Cyanophyceae</taxon>
        <taxon>Oscillatoriophycideae</taxon>
        <taxon>Chroococcales</taxon>
        <taxon>Aphanothecaceae</taxon>
        <taxon>Gloeothece</taxon>
        <taxon>Gloeothece citriformis</taxon>
    </lineage>
</organism>
<gene>
    <name evidence="1" type="ordered locus">PCC7424_0064</name>
</gene>
<dbReference type="OrthoDB" id="475437at2"/>